<dbReference type="VEuPathDB" id="TriTrypDB:BSAL_61245"/>
<dbReference type="SUPFAM" id="SSF52047">
    <property type="entry name" value="RNI-like"/>
    <property type="match status" value="2"/>
</dbReference>
<keyword evidence="3" id="KW-1185">Reference proteome</keyword>
<dbReference type="Pfam" id="PF13516">
    <property type="entry name" value="LRR_6"/>
    <property type="match status" value="2"/>
</dbReference>
<reference evidence="3" key="1">
    <citation type="submission" date="2015-09" db="EMBL/GenBank/DDBJ databases">
        <authorList>
            <consortium name="Pathogen Informatics"/>
        </authorList>
    </citation>
    <scope>NUCLEOTIDE SEQUENCE [LARGE SCALE GENOMIC DNA]</scope>
    <source>
        <strain evidence="3">Lake Konstanz</strain>
    </source>
</reference>
<proteinExistence type="predicted"/>
<evidence type="ECO:0000313" key="2">
    <source>
        <dbReference type="EMBL" id="CUF31309.1"/>
    </source>
</evidence>
<dbReference type="EMBL" id="CYKH01000296">
    <property type="protein sequence ID" value="CUF31309.1"/>
    <property type="molecule type" value="Genomic_DNA"/>
</dbReference>
<feature type="compositionally biased region" description="Low complexity" evidence="1">
    <location>
        <begin position="651"/>
        <end position="688"/>
    </location>
</feature>
<gene>
    <name evidence="2" type="ORF">BSAL_61245</name>
</gene>
<accession>A0A0S4ILR9</accession>
<evidence type="ECO:0000256" key="1">
    <source>
        <dbReference type="SAM" id="MobiDB-lite"/>
    </source>
</evidence>
<dbReference type="AlphaFoldDB" id="A0A0S4ILR9"/>
<sequence length="898" mass="97718">MPLPTRLEGLMAELLTKGKPQMLHYILAKHPVQQKNVVQTLVTLSKKSFVDLKEPSSSAAQADWQSLSTKKLWVVCTFGSATNAELMRQAAVEVLCARTNNFCPLFRVIVLLSNESEYENLPVISRALSGLKSGQGRFLDLGQTSDANPVVQQNPQTGEILDCGMRIVDPQLEEWLDYTNVEDAAGDVAELQERIFNSEPDVKIVKYSTQYGRGGPYIRILRDALKFNIVVHTLDLTGSECGDVVGSCLASILYTSRKLKTIILDSCSLTDVGVLHVAQAVRTNEFVKTLTLSRNPSMTDASLIAIASIFSRGTSTNLTALDISYNNIVYDVRFEWTPAALSTLWNALGEYQRLQKINVASCGLNHEHLLEAAHRWLSAPTLSSRSEEGSHAKTTTAGHALTDLNLSHNYLGDEVVTTLLRYLTGIRKLNLEHVQLGGCGFRAIGFAIREWNLPVEVLNLDANNASLERTFNDEIALAGLGCSTSHRAAAGGAVTAATVDDPTQVSTVPRDEHGAVIVSMDTAGDDIPESQFEVIKPHRHPIQDPPEDAEDVVDPTTALLRAVSDATLPGARYAVECLTGNRCLHTISLSRSMIGDEAVTTLCEMMINNLCAVRHVDISGNTNVEETSAHKIKELLVGGYFSKEEVEEVPQQELLPQSTTTVSALLSASEESRSSSPSSPASPASPLSMETALVAAQTGPRGSAENPIVMSMNLSSNSTAIGERALLALYFNKGLRVLNISNMALVDAMLLPLNEGMKQNPHLRISTLIAGRNCLWYDGVANIAGHLEQSTTLTTLSLENTWDAFDDEAGRPTRLSKTREEGLYYLSPLLRVLGLPSCTLEVLDLSRNDISEVCARGIAKSIVNNSRIKAIWLRDNPAVTVELLAEIGDPRIFHAFPK</sequence>
<dbReference type="InterPro" id="IPR052394">
    <property type="entry name" value="LRR-containing"/>
</dbReference>
<dbReference type="PANTHER" id="PTHR24114:SF2">
    <property type="entry name" value="F-BOX DOMAIN-CONTAINING PROTEIN-RELATED"/>
    <property type="match status" value="1"/>
</dbReference>
<dbReference type="Gene3D" id="3.80.10.10">
    <property type="entry name" value="Ribonuclease Inhibitor"/>
    <property type="match status" value="5"/>
</dbReference>
<dbReference type="InterPro" id="IPR032675">
    <property type="entry name" value="LRR_dom_sf"/>
</dbReference>
<feature type="region of interest" description="Disordered" evidence="1">
    <location>
        <begin position="648"/>
        <end position="688"/>
    </location>
</feature>
<dbReference type="InterPro" id="IPR001611">
    <property type="entry name" value="Leu-rich_rpt"/>
</dbReference>
<dbReference type="SMART" id="SM00368">
    <property type="entry name" value="LRR_RI"/>
    <property type="match status" value="4"/>
</dbReference>
<evidence type="ECO:0000313" key="3">
    <source>
        <dbReference type="Proteomes" id="UP000051952"/>
    </source>
</evidence>
<dbReference type="PANTHER" id="PTHR24114">
    <property type="entry name" value="LEUCINE RICH REPEAT FAMILY PROTEIN"/>
    <property type="match status" value="1"/>
</dbReference>
<organism evidence="2 3">
    <name type="scientific">Bodo saltans</name>
    <name type="common">Flagellated protozoan</name>
    <dbReference type="NCBI Taxonomy" id="75058"/>
    <lineage>
        <taxon>Eukaryota</taxon>
        <taxon>Discoba</taxon>
        <taxon>Euglenozoa</taxon>
        <taxon>Kinetoplastea</taxon>
        <taxon>Metakinetoplastina</taxon>
        <taxon>Eubodonida</taxon>
        <taxon>Bodonidae</taxon>
        <taxon>Bodo</taxon>
    </lineage>
</organism>
<dbReference type="Proteomes" id="UP000051952">
    <property type="component" value="Unassembled WGS sequence"/>
</dbReference>
<name>A0A0S4ILR9_BODSA</name>
<dbReference type="OrthoDB" id="333024at2759"/>
<protein>
    <submittedName>
        <fullName evidence="2">Leucine-rich repeat protein, putative</fullName>
    </submittedName>
</protein>